<evidence type="ECO:0000313" key="3">
    <source>
        <dbReference type="EnsemblPlants" id="Pp3c12_25780V3.1"/>
    </source>
</evidence>
<proteinExistence type="predicted"/>
<evidence type="ECO:0000313" key="4">
    <source>
        <dbReference type="Proteomes" id="UP000006727"/>
    </source>
</evidence>
<keyword evidence="4" id="KW-1185">Reference proteome</keyword>
<dbReference type="RefSeq" id="XP_024390331.1">
    <property type="nucleotide sequence ID" value="XM_024534563.2"/>
</dbReference>
<dbReference type="AlphaFoldDB" id="A0A2K1JS70"/>
<dbReference type="GeneID" id="112289391"/>
<dbReference type="EMBL" id="ABEU02000012">
    <property type="protein sequence ID" value="PNR44385.1"/>
    <property type="molecule type" value="Genomic_DNA"/>
</dbReference>
<dbReference type="Proteomes" id="UP000006727">
    <property type="component" value="Chromosome 12"/>
</dbReference>
<reference evidence="3" key="3">
    <citation type="submission" date="2020-12" db="UniProtKB">
        <authorList>
            <consortium name="EnsemblPlants"/>
        </authorList>
    </citation>
    <scope>IDENTIFICATION</scope>
</reference>
<evidence type="ECO:0000256" key="1">
    <source>
        <dbReference type="SAM" id="Coils"/>
    </source>
</evidence>
<dbReference type="OrthoDB" id="1927690at2759"/>
<dbReference type="EnsemblPlants" id="Pp3c12_25780V3.1">
    <property type="protein sequence ID" value="Pp3c12_25780V3.1"/>
    <property type="gene ID" value="Pp3c12_25780"/>
</dbReference>
<dbReference type="RefSeq" id="XP_073393611.1">
    <property type="nucleotide sequence ID" value="XM_073537510.1"/>
</dbReference>
<dbReference type="EnsemblPlants" id="Pp3c12_25780V3.2">
    <property type="protein sequence ID" value="Pp3c12_25780V3.2"/>
    <property type="gene ID" value="Pp3c12_25780"/>
</dbReference>
<evidence type="ECO:0000313" key="2">
    <source>
        <dbReference type="EMBL" id="PNR44385.1"/>
    </source>
</evidence>
<gene>
    <name evidence="3" type="primary">LOC112289391</name>
    <name evidence="2" type="ORF">PHYPA_016769</name>
</gene>
<dbReference type="STRING" id="3218.A0A2K1JS70"/>
<reference evidence="2 4" key="2">
    <citation type="journal article" date="2018" name="Plant J.">
        <title>The Physcomitrella patens chromosome-scale assembly reveals moss genome structure and evolution.</title>
        <authorList>
            <person name="Lang D."/>
            <person name="Ullrich K.K."/>
            <person name="Murat F."/>
            <person name="Fuchs J."/>
            <person name="Jenkins J."/>
            <person name="Haas F.B."/>
            <person name="Piednoel M."/>
            <person name="Gundlach H."/>
            <person name="Van Bel M."/>
            <person name="Meyberg R."/>
            <person name="Vives C."/>
            <person name="Morata J."/>
            <person name="Symeonidi A."/>
            <person name="Hiss M."/>
            <person name="Muchero W."/>
            <person name="Kamisugi Y."/>
            <person name="Saleh O."/>
            <person name="Blanc G."/>
            <person name="Decker E.L."/>
            <person name="van Gessel N."/>
            <person name="Grimwood J."/>
            <person name="Hayes R.D."/>
            <person name="Graham S.W."/>
            <person name="Gunter L.E."/>
            <person name="McDaniel S.F."/>
            <person name="Hoernstein S.N.W."/>
            <person name="Larsson A."/>
            <person name="Li F.W."/>
            <person name="Perroud P.F."/>
            <person name="Phillips J."/>
            <person name="Ranjan P."/>
            <person name="Rokshar D.S."/>
            <person name="Rothfels C.J."/>
            <person name="Schneider L."/>
            <person name="Shu S."/>
            <person name="Stevenson D.W."/>
            <person name="Thummler F."/>
            <person name="Tillich M."/>
            <person name="Villarreal Aguilar J.C."/>
            <person name="Widiez T."/>
            <person name="Wong G.K."/>
            <person name="Wymore A."/>
            <person name="Zhang Y."/>
            <person name="Zimmer A.D."/>
            <person name="Quatrano R.S."/>
            <person name="Mayer K.F.X."/>
            <person name="Goodstein D."/>
            <person name="Casacuberta J.M."/>
            <person name="Vandepoele K."/>
            <person name="Reski R."/>
            <person name="Cuming A.C."/>
            <person name="Tuskan G.A."/>
            <person name="Maumus F."/>
            <person name="Salse J."/>
            <person name="Schmutz J."/>
            <person name="Rensing S.A."/>
        </authorList>
    </citation>
    <scope>NUCLEOTIDE SEQUENCE [LARGE SCALE GENOMIC DNA]</scope>
    <source>
        <strain evidence="3 4">cv. Gransden 2004</strain>
    </source>
</reference>
<dbReference type="Gramene" id="Pp3c12_25780V3.2">
    <property type="protein sequence ID" value="Pp3c12_25780V3.2"/>
    <property type="gene ID" value="Pp3c12_25780"/>
</dbReference>
<dbReference type="Gramene" id="Pp3c12_25780V3.1">
    <property type="protein sequence ID" value="Pp3c12_25780V3.1"/>
    <property type="gene ID" value="Pp3c12_25780"/>
</dbReference>
<organism evidence="2">
    <name type="scientific">Physcomitrium patens</name>
    <name type="common">Spreading-leaved earth moss</name>
    <name type="synonym">Physcomitrella patens</name>
    <dbReference type="NCBI Taxonomy" id="3218"/>
    <lineage>
        <taxon>Eukaryota</taxon>
        <taxon>Viridiplantae</taxon>
        <taxon>Streptophyta</taxon>
        <taxon>Embryophyta</taxon>
        <taxon>Bryophyta</taxon>
        <taxon>Bryophytina</taxon>
        <taxon>Bryopsida</taxon>
        <taxon>Funariidae</taxon>
        <taxon>Funariales</taxon>
        <taxon>Funariaceae</taxon>
        <taxon>Physcomitrium</taxon>
    </lineage>
</organism>
<keyword evidence="1" id="KW-0175">Coiled coil</keyword>
<dbReference type="PANTHER" id="PTHR36037:SF1">
    <property type="entry name" value="RNA-DIRECTED DNA POLYMERASE (REVERSE TRANSCRIPTASE)-RELATED FAMILY PROTEIN"/>
    <property type="match status" value="1"/>
</dbReference>
<dbReference type="EnsemblPlants" id="Pp3c12_25780V3.3">
    <property type="protein sequence ID" value="Pp3c12_25780V3.3"/>
    <property type="gene ID" value="Pp3c12_25780"/>
</dbReference>
<name>A0A2K1JS70_PHYPA</name>
<dbReference type="PANTHER" id="PTHR36037">
    <property type="entry name" value="RNA-DIRECTED DNA POLYMERASE (REVERSE TRANSCRIPTASE)-RELATED FAMILY PROTEIN"/>
    <property type="match status" value="1"/>
</dbReference>
<dbReference type="Gramene" id="Pp3c12_25780V3.3">
    <property type="protein sequence ID" value="Pp3c12_25780V3.3"/>
    <property type="gene ID" value="Pp3c12_25780"/>
</dbReference>
<feature type="coiled-coil region" evidence="1">
    <location>
        <begin position="18"/>
        <end position="45"/>
    </location>
</feature>
<reference evidence="2 4" key="1">
    <citation type="journal article" date="2008" name="Science">
        <title>The Physcomitrella genome reveals evolutionary insights into the conquest of land by plants.</title>
        <authorList>
            <person name="Rensing S."/>
            <person name="Lang D."/>
            <person name="Zimmer A."/>
            <person name="Terry A."/>
            <person name="Salamov A."/>
            <person name="Shapiro H."/>
            <person name="Nishiyama T."/>
            <person name="Perroud P.-F."/>
            <person name="Lindquist E."/>
            <person name="Kamisugi Y."/>
            <person name="Tanahashi T."/>
            <person name="Sakakibara K."/>
            <person name="Fujita T."/>
            <person name="Oishi K."/>
            <person name="Shin-I T."/>
            <person name="Kuroki Y."/>
            <person name="Toyoda A."/>
            <person name="Suzuki Y."/>
            <person name="Hashimoto A."/>
            <person name="Yamaguchi K."/>
            <person name="Sugano A."/>
            <person name="Kohara Y."/>
            <person name="Fujiyama A."/>
            <person name="Anterola A."/>
            <person name="Aoki S."/>
            <person name="Ashton N."/>
            <person name="Barbazuk W.B."/>
            <person name="Barker E."/>
            <person name="Bennetzen J."/>
            <person name="Bezanilla M."/>
            <person name="Blankenship R."/>
            <person name="Cho S.H."/>
            <person name="Dutcher S."/>
            <person name="Estelle M."/>
            <person name="Fawcett J.A."/>
            <person name="Gundlach H."/>
            <person name="Hanada K."/>
            <person name="Heyl A."/>
            <person name="Hicks K.A."/>
            <person name="Hugh J."/>
            <person name="Lohr M."/>
            <person name="Mayer K."/>
            <person name="Melkozernov A."/>
            <person name="Murata T."/>
            <person name="Nelson D."/>
            <person name="Pils B."/>
            <person name="Prigge M."/>
            <person name="Reiss B."/>
            <person name="Renner T."/>
            <person name="Rombauts S."/>
            <person name="Rushton P."/>
            <person name="Sanderfoot A."/>
            <person name="Schween G."/>
            <person name="Shiu S.-H."/>
            <person name="Stueber K."/>
            <person name="Theodoulou F.L."/>
            <person name="Tu H."/>
            <person name="Van de Peer Y."/>
            <person name="Verrier P.J."/>
            <person name="Waters E."/>
            <person name="Wood A."/>
            <person name="Yang L."/>
            <person name="Cove D."/>
            <person name="Cuming A."/>
            <person name="Hasebe M."/>
            <person name="Lucas S."/>
            <person name="Mishler D.B."/>
            <person name="Reski R."/>
            <person name="Grigoriev I."/>
            <person name="Quatrano R.S."/>
            <person name="Boore J.L."/>
        </authorList>
    </citation>
    <scope>NUCLEOTIDE SEQUENCE [LARGE SCALE GENOMIC DNA]</scope>
    <source>
        <strain evidence="3 4">cv. Gransden 2004</strain>
    </source>
</reference>
<accession>A0A2K1JS70</accession>
<sequence length="279" mass="30950">MADVGASAGDPYLLQANLDNTVSKIMEMEEQIERQVEEIERLEVLVNESDMLHDMESELERASGIEILSVSHNFLEMRITTYVPTMQAVSPNHRGKYEHDLTIALDTAAMTIEAVQLIPEDIPYEDLVAEAKAMTALHEAPLLVNGEGWSRQIPSLISRIRHRIYANVLKSASLTVSAKDPRYKLKYSPEANLIVATLPGPVTANIEAPYGWPMPGFALRLNSLVPSAKAHYLGSVDMLQQCVDLANTSPESQRSGVVQFLEAIEKILVVKRWEASSQL</sequence>
<protein>
    <submittedName>
        <fullName evidence="2 3">Uncharacterized protein</fullName>
    </submittedName>
</protein>
<dbReference type="PaxDb" id="3218-PP1S155_65V6.1"/>